<dbReference type="AlphaFoldDB" id="A0A094YRG8"/>
<evidence type="ECO:0000313" key="1">
    <source>
        <dbReference type="EMBL" id="KGB24002.1"/>
    </source>
</evidence>
<reference evidence="1 2" key="1">
    <citation type="submission" date="2014-06" db="EMBL/GenBank/DDBJ databases">
        <title>Functional and comparative genomic analyses of the Drosophila gut microbiota identify candidate symbiosis factors.</title>
        <authorList>
            <person name="Newell P.D."/>
            <person name="Chaston J.M."/>
            <person name="Douglas A.E."/>
        </authorList>
    </citation>
    <scope>NUCLEOTIDE SEQUENCE [LARGE SCALE GENOMIC DNA]</scope>
    <source>
        <strain evidence="1 2">DmCS_006</strain>
    </source>
</reference>
<sequence>MGQNNVFVVPAAGGNLMCDDGASYASFFLARDVLNAKANHGVQGIGAGREHLSIDLGTRRVHPFYYLSGADECACEELPFWR</sequence>
<proteinExistence type="predicted"/>
<protein>
    <submittedName>
        <fullName evidence="1">Uncharacterized protein</fullName>
    </submittedName>
</protein>
<keyword evidence="2" id="KW-1185">Reference proteome</keyword>
<organism evidence="1 2">
    <name type="scientific">Acetobacter tropicalis</name>
    <dbReference type="NCBI Taxonomy" id="104102"/>
    <lineage>
        <taxon>Bacteria</taxon>
        <taxon>Pseudomonadati</taxon>
        <taxon>Pseudomonadota</taxon>
        <taxon>Alphaproteobacteria</taxon>
        <taxon>Acetobacterales</taxon>
        <taxon>Acetobacteraceae</taxon>
        <taxon>Acetobacter</taxon>
    </lineage>
</organism>
<dbReference type="EMBL" id="JOKM01000053">
    <property type="protein sequence ID" value="KGB24002.1"/>
    <property type="molecule type" value="Genomic_DNA"/>
</dbReference>
<name>A0A094YRG8_9PROT</name>
<evidence type="ECO:0000313" key="2">
    <source>
        <dbReference type="Proteomes" id="UP000029448"/>
    </source>
</evidence>
<dbReference type="STRING" id="104102.AtDm6_1413"/>
<gene>
    <name evidence="1" type="ORF">AtDm6_1413</name>
</gene>
<comment type="caution">
    <text evidence="1">The sequence shown here is derived from an EMBL/GenBank/DDBJ whole genome shotgun (WGS) entry which is preliminary data.</text>
</comment>
<accession>A0A094YRG8</accession>
<dbReference type="Proteomes" id="UP000029448">
    <property type="component" value="Unassembled WGS sequence"/>
</dbReference>
<dbReference type="PATRIC" id="fig|104102.7.peg.1403"/>